<comment type="subcellular location">
    <subcellularLocation>
        <location evidence="1">Cytoplasm</location>
    </subcellularLocation>
</comment>
<dbReference type="AlphaFoldDB" id="E0SPS6"/>
<dbReference type="GO" id="GO:0000428">
    <property type="term" value="C:DNA-directed RNA polymerase complex"/>
    <property type="evidence" value="ECO:0007669"/>
    <property type="project" value="UniProtKB-KW"/>
</dbReference>
<organism evidence="2 3">
    <name type="scientific">Ignisphaera aggregans (strain DSM 17230 / JCM 13409 / AQ1.S1)</name>
    <dbReference type="NCBI Taxonomy" id="583356"/>
    <lineage>
        <taxon>Archaea</taxon>
        <taxon>Thermoproteota</taxon>
        <taxon>Thermoprotei</taxon>
        <taxon>Desulfurococcales</taxon>
        <taxon>Desulfurococcaceae</taxon>
        <taxon>Ignisphaera</taxon>
    </lineage>
</organism>
<evidence type="ECO:0000313" key="2">
    <source>
        <dbReference type="EMBL" id="ADM26948.1"/>
    </source>
</evidence>
<sequence length="120" mass="14086">MSITFECRVNNISKSRLPDIDIIDFICNNNTEIKMDIHRNINIVKVNDKVYIELSKELPKYIEGKDFVGHGYVITKRQLDNKINIYISLWGFLVILSTTNRDLDKSLNYMDKIYLKIAKD</sequence>
<keyword evidence="1" id="KW-0240">DNA-directed RNA polymerase</keyword>
<dbReference type="GO" id="GO:0005737">
    <property type="term" value="C:cytoplasm"/>
    <property type="evidence" value="ECO:0007669"/>
    <property type="project" value="UniProtKB-SubCell"/>
</dbReference>
<proteinExistence type="inferred from homology"/>
<dbReference type="HAMAP" id="MF_00866">
    <property type="entry name" value="RNApol_arch_Rpo8"/>
    <property type="match status" value="1"/>
</dbReference>
<dbReference type="InterPro" id="IPR031555">
    <property type="entry name" value="RNA_pol_Rpo8"/>
</dbReference>
<dbReference type="Pfam" id="PF16992">
    <property type="entry name" value="RNA_pol_RpbG"/>
    <property type="match status" value="1"/>
</dbReference>
<dbReference type="STRING" id="583356.Igag_0096"/>
<evidence type="ECO:0000313" key="3">
    <source>
        <dbReference type="Proteomes" id="UP000001304"/>
    </source>
</evidence>
<comment type="subunit">
    <text evidence="1">Part of the RNA polymerase complex.</text>
</comment>
<dbReference type="GO" id="GO:0003899">
    <property type="term" value="F:DNA-directed RNA polymerase activity"/>
    <property type="evidence" value="ECO:0007669"/>
    <property type="project" value="UniProtKB-UniRule"/>
</dbReference>
<keyword evidence="1" id="KW-0804">Transcription</keyword>
<accession>E0SPS6</accession>
<dbReference type="KEGG" id="iag:Igag_0096"/>
<keyword evidence="1" id="KW-0548">Nucleotidyltransferase</keyword>
<dbReference type="EC" id="2.7.7.6" evidence="1"/>
<comment type="similarity">
    <text evidence="1">Belongs to the archaeal Rpo8 RNA polymerase subunit family.</text>
</comment>
<dbReference type="HOGENOM" id="CLU_136588_0_0_2"/>
<protein>
    <recommendedName>
        <fullName evidence="1">DNA-directed RNA polymerase subunit Rpo8</fullName>
        <ecNumber evidence="1">2.7.7.6</ecNumber>
    </recommendedName>
    <alternativeName>
        <fullName evidence="1">DNA-directed RNA polymerase, subunit G</fullName>
    </alternativeName>
</protein>
<comment type="function">
    <text evidence="1">DNA-dependent RNA polymerase (RNAP) catalyzes the transcription of DNA into RNA using the four ribonucleoside triphosphates as substrates.</text>
</comment>
<comment type="catalytic activity">
    <reaction evidence="1">
        <text>RNA(n) + a ribonucleoside 5'-triphosphate = RNA(n+1) + diphosphate</text>
        <dbReference type="Rhea" id="RHEA:21248"/>
        <dbReference type="Rhea" id="RHEA-COMP:14527"/>
        <dbReference type="Rhea" id="RHEA-COMP:17342"/>
        <dbReference type="ChEBI" id="CHEBI:33019"/>
        <dbReference type="ChEBI" id="CHEBI:61557"/>
        <dbReference type="ChEBI" id="CHEBI:140395"/>
        <dbReference type="EC" id="2.7.7.6"/>
    </reaction>
</comment>
<dbReference type="InterPro" id="IPR012340">
    <property type="entry name" value="NA-bd_OB-fold"/>
</dbReference>
<gene>
    <name evidence="1" type="primary">rpo8</name>
    <name evidence="1" type="synonym">rpoG</name>
    <name evidence="2" type="ordered locus">Igag_0096</name>
</gene>
<name>E0SPS6_IGNAA</name>
<reference evidence="2 3" key="1">
    <citation type="journal article" date="2010" name="Stand. Genomic Sci.">
        <title>Complete genome sequence of Ignisphaera aggregans type strain (AQ1.S1).</title>
        <authorList>
            <person name="Goker M."/>
            <person name="Held B."/>
            <person name="Lapidus A."/>
            <person name="Nolan M."/>
            <person name="Spring S."/>
            <person name="Yasawong M."/>
            <person name="Lucas S."/>
            <person name="Glavina Del Rio T."/>
            <person name="Tice H."/>
            <person name="Cheng J.F."/>
            <person name="Goodwin L."/>
            <person name="Tapia R."/>
            <person name="Pitluck S."/>
            <person name="Liolios K."/>
            <person name="Ivanova N."/>
            <person name="Mavromatis K."/>
            <person name="Mikhailova N."/>
            <person name="Pati A."/>
            <person name="Chen A."/>
            <person name="Palaniappan K."/>
            <person name="Brambilla E."/>
            <person name="Land M."/>
            <person name="Hauser L."/>
            <person name="Chang Y.J."/>
            <person name="Jeffries C.D."/>
            <person name="Brettin T."/>
            <person name="Detter J.C."/>
            <person name="Han C."/>
            <person name="Rohde M."/>
            <person name="Sikorski J."/>
            <person name="Woyke T."/>
            <person name="Bristow J."/>
            <person name="Eisen J.A."/>
            <person name="Markowitz V."/>
            <person name="Hugenholtz P."/>
            <person name="Kyrpides N.C."/>
            <person name="Klenk H.P."/>
        </authorList>
    </citation>
    <scope>NUCLEOTIDE SEQUENCE [LARGE SCALE GENOMIC DNA]</scope>
    <source>
        <strain evidence="3">DSM 17230 / JCM 13409 / AQ1.S1</strain>
    </source>
</reference>
<dbReference type="EMBL" id="CP002098">
    <property type="protein sequence ID" value="ADM26948.1"/>
    <property type="molecule type" value="Genomic_DNA"/>
</dbReference>
<keyword evidence="1" id="KW-0808">Transferase</keyword>
<dbReference type="GO" id="GO:0006351">
    <property type="term" value="P:DNA-templated transcription"/>
    <property type="evidence" value="ECO:0007669"/>
    <property type="project" value="UniProtKB-UniRule"/>
</dbReference>
<dbReference type="Gene3D" id="2.40.50.140">
    <property type="entry name" value="Nucleic acid-binding proteins"/>
    <property type="match status" value="1"/>
</dbReference>
<evidence type="ECO:0000256" key="1">
    <source>
        <dbReference type="HAMAP-Rule" id="MF_00866"/>
    </source>
</evidence>
<dbReference type="Proteomes" id="UP000001304">
    <property type="component" value="Chromosome"/>
</dbReference>
<keyword evidence="3" id="KW-1185">Reference proteome</keyword>
<dbReference type="BioCyc" id="IAGG583356:GHAH-105-MONOMER"/>
<keyword evidence="1" id="KW-0963">Cytoplasm</keyword>